<keyword evidence="4" id="KW-1185">Reference proteome</keyword>
<feature type="transmembrane region" description="Helical" evidence="1">
    <location>
        <begin position="84"/>
        <end position="105"/>
    </location>
</feature>
<accession>A0A2N0BQH3</accession>
<accession>A0A2N0B9Z8</accession>
<proteinExistence type="predicted"/>
<feature type="transmembrane region" description="Helical" evidence="1">
    <location>
        <begin position="142"/>
        <end position="158"/>
    </location>
</feature>
<feature type="transmembrane region" description="Helical" evidence="1">
    <location>
        <begin position="111"/>
        <end position="130"/>
    </location>
</feature>
<keyword evidence="1" id="KW-1133">Transmembrane helix</keyword>
<keyword evidence="1" id="KW-0472">Membrane</keyword>
<evidence type="ECO:0000313" key="2">
    <source>
        <dbReference type="EMBL" id="MDV6236021.1"/>
    </source>
</evidence>
<organism evidence="3">
    <name type="scientific">Leptospira ellisii</name>
    <dbReference type="NCBI Taxonomy" id="2023197"/>
    <lineage>
        <taxon>Bacteria</taxon>
        <taxon>Pseudomonadati</taxon>
        <taxon>Spirochaetota</taxon>
        <taxon>Spirochaetia</taxon>
        <taxon>Leptospirales</taxon>
        <taxon>Leptospiraceae</taxon>
        <taxon>Leptospira</taxon>
    </lineage>
</organism>
<dbReference type="AlphaFoldDB" id="A0A2N0BQH3"/>
<evidence type="ECO:0000313" key="3">
    <source>
        <dbReference type="EMBL" id="PJZ93380.1"/>
    </source>
</evidence>
<comment type="caution">
    <text evidence="3">The sequence shown here is derived from an EMBL/GenBank/DDBJ whole genome shotgun (WGS) entry which is preliminary data.</text>
</comment>
<keyword evidence="1" id="KW-0812">Transmembrane</keyword>
<reference evidence="2" key="3">
    <citation type="submission" date="2023-10" db="EMBL/GenBank/DDBJ databases">
        <authorList>
            <person name="Picardeau M."/>
            <person name="Thibeaux R."/>
        </authorList>
    </citation>
    <scope>NUCLEOTIDE SEQUENCE</scope>
    <source>
        <strain evidence="2">ATI7-C-A5</strain>
    </source>
</reference>
<evidence type="ECO:0000313" key="4">
    <source>
        <dbReference type="Proteomes" id="UP000232122"/>
    </source>
</evidence>
<evidence type="ECO:0008006" key="5">
    <source>
        <dbReference type="Google" id="ProtNLM"/>
    </source>
</evidence>
<reference evidence="3" key="1">
    <citation type="submission" date="2017-07" db="EMBL/GenBank/DDBJ databases">
        <title>Leptospira spp. isolated from tropical soils.</title>
        <authorList>
            <person name="Thibeaux R."/>
            <person name="Iraola G."/>
            <person name="Ferres I."/>
            <person name="Bierque E."/>
            <person name="Girault D."/>
            <person name="Soupe-Gilbert M.-E."/>
            <person name="Picardeau M."/>
            <person name="Goarant C."/>
        </authorList>
    </citation>
    <scope>NUCLEOTIDE SEQUENCE [LARGE SCALE GENOMIC DNA]</scope>
    <source>
        <strain evidence="3">ATI7-C-A5</strain>
    </source>
</reference>
<evidence type="ECO:0000256" key="1">
    <source>
        <dbReference type="SAM" id="Phobius"/>
    </source>
</evidence>
<sequence>MTEDRSAVKTFLHYWNVLSLDVVSGSLCGAVFVSSLLRSDLRTAYWFLLPASVWVIYTTDHLIDGWRSREKSANPRHGFHYKNRIFLSILTASSAASCFVCGILFLREWVVIVALILGIFVAIHVIMAYLQPAFFWKECSVSVLYTAGIWFGPILTSRTGFGEIWTPCVCFLITALCNSFMNSYMEREIDRKENMQSILKSVSPKTLGRSVHTLAVIGTCVDGFWLCKSSGSFLPEAAYFFLGYWIPSGIVFWENRFRNSQMYRILGEGYFLLALIPFTIREPFPI</sequence>
<dbReference type="NCBIfam" id="NF047439">
    <property type="entry name" value="prenyl_LA_0991"/>
    <property type="match status" value="1"/>
</dbReference>
<dbReference type="EMBL" id="NPEF02000011">
    <property type="protein sequence ID" value="MDV6236021.1"/>
    <property type="molecule type" value="Genomic_DNA"/>
</dbReference>
<gene>
    <name evidence="2" type="ORF">CH379_010345</name>
    <name evidence="3" type="ORF">CH379_08085</name>
</gene>
<name>A0A2N0BQH3_9LEPT</name>
<dbReference type="Proteomes" id="UP000232122">
    <property type="component" value="Unassembled WGS sequence"/>
</dbReference>
<feature type="transmembrane region" description="Helical" evidence="1">
    <location>
        <begin position="12"/>
        <end position="37"/>
    </location>
</feature>
<feature type="transmembrane region" description="Helical" evidence="1">
    <location>
        <begin position="237"/>
        <end position="255"/>
    </location>
</feature>
<reference evidence="2 4" key="2">
    <citation type="journal article" date="2018" name="Microb. Genom.">
        <title>Deciphering the unexplored Leptospira diversity from soils uncovers genomic evolution to virulence.</title>
        <authorList>
            <person name="Thibeaux R."/>
            <person name="Iraola G."/>
            <person name="Ferres I."/>
            <person name="Bierque E."/>
            <person name="Girault D."/>
            <person name="Soupe-Gilbert M.E."/>
            <person name="Picardeau M."/>
            <person name="Goarant C."/>
        </authorList>
    </citation>
    <scope>NUCLEOTIDE SEQUENCE [LARGE SCALE GENOMIC DNA]</scope>
    <source>
        <strain evidence="2 4">ATI7-C-A5</strain>
    </source>
</reference>
<dbReference type="RefSeq" id="WP_100745411.1">
    <property type="nucleotide sequence ID" value="NZ_NPEF02000011.1"/>
</dbReference>
<dbReference type="OrthoDB" id="340152at2"/>
<feature type="transmembrane region" description="Helical" evidence="1">
    <location>
        <begin position="43"/>
        <end position="63"/>
    </location>
</feature>
<protein>
    <recommendedName>
        <fullName evidence="5">Prenyltransferase</fullName>
    </recommendedName>
</protein>
<dbReference type="EMBL" id="NPEF01000065">
    <property type="protein sequence ID" value="PJZ93380.1"/>
    <property type="molecule type" value="Genomic_DNA"/>
</dbReference>